<evidence type="ECO:0000313" key="3">
    <source>
        <dbReference type="Proteomes" id="UP000001261"/>
    </source>
</evidence>
<dbReference type="VEuPathDB" id="FungiDB:CIMG_00446"/>
<dbReference type="GeneID" id="4566220"/>
<reference evidence="3" key="2">
    <citation type="journal article" date="2010" name="Genome Res.">
        <title>Population genomic sequencing of Coccidioides fungi reveals recent hybridization and transposon control.</title>
        <authorList>
            <person name="Neafsey D.E."/>
            <person name="Barker B.M."/>
            <person name="Sharpton T.J."/>
            <person name="Stajich J.E."/>
            <person name="Park D.J."/>
            <person name="Whiston E."/>
            <person name="Hung C.-Y."/>
            <person name="McMahan C."/>
            <person name="White J."/>
            <person name="Sykes S."/>
            <person name="Heiman D."/>
            <person name="Young S."/>
            <person name="Zeng Q."/>
            <person name="Abouelleil A."/>
            <person name="Aftuck L."/>
            <person name="Bessette D."/>
            <person name="Brown A."/>
            <person name="FitzGerald M."/>
            <person name="Lui A."/>
            <person name="Macdonald J.P."/>
            <person name="Priest M."/>
            <person name="Orbach M.J."/>
            <person name="Galgiani J.N."/>
            <person name="Kirkland T.N."/>
            <person name="Cole G.T."/>
            <person name="Birren B.W."/>
            <person name="Henn M.R."/>
            <person name="Taylor J.W."/>
            <person name="Rounsley S.D."/>
        </authorList>
    </citation>
    <scope>GENOME REANNOTATION</scope>
    <source>
        <strain evidence="3">RS</strain>
    </source>
</reference>
<keyword evidence="3" id="KW-1185">Reference proteome</keyword>
<dbReference type="KEGG" id="cim:CIMG_00446"/>
<feature type="region of interest" description="Disordered" evidence="1">
    <location>
        <begin position="1"/>
        <end position="51"/>
    </location>
</feature>
<dbReference type="OMA" id="HRDPLIN"/>
<dbReference type="AlphaFoldDB" id="A0A0E1RY38"/>
<gene>
    <name evidence="2" type="ORF">CIMG_00446</name>
</gene>
<dbReference type="Proteomes" id="UP000001261">
    <property type="component" value="Unassembled WGS sequence"/>
</dbReference>
<organism evidence="2 3">
    <name type="scientific">Coccidioides immitis (strain RS)</name>
    <name type="common">Valley fever fungus</name>
    <dbReference type="NCBI Taxonomy" id="246410"/>
    <lineage>
        <taxon>Eukaryota</taxon>
        <taxon>Fungi</taxon>
        <taxon>Dikarya</taxon>
        <taxon>Ascomycota</taxon>
        <taxon>Pezizomycotina</taxon>
        <taxon>Eurotiomycetes</taxon>
        <taxon>Eurotiomycetidae</taxon>
        <taxon>Onygenales</taxon>
        <taxon>Onygenaceae</taxon>
        <taxon>Coccidioides</taxon>
    </lineage>
</organism>
<accession>A0A0E1RY38</accession>
<evidence type="ECO:0000256" key="1">
    <source>
        <dbReference type="SAM" id="MobiDB-lite"/>
    </source>
</evidence>
<sequence>MLKRMPPFQDPVGEDTKHTPCPNPSVEPRLETTDPCLSMRQPVSSSQKTWTAVPPRLFTGSQECMPPPMVPLSGVSLSPFKEVVQRINARQVFGHRDPLINSRIIRWLEGVYPINSGVRTPKAVQPCV</sequence>
<reference evidence="3" key="1">
    <citation type="journal article" date="2009" name="Genome Res.">
        <title>Comparative genomic analyses of the human fungal pathogens Coccidioides and their relatives.</title>
        <authorList>
            <person name="Sharpton T.J."/>
            <person name="Stajich J.E."/>
            <person name="Rounsley S.D."/>
            <person name="Gardner M.J."/>
            <person name="Wortman J.R."/>
            <person name="Jordar V.S."/>
            <person name="Maiti R."/>
            <person name="Kodira C.D."/>
            <person name="Neafsey D.E."/>
            <person name="Zeng Q."/>
            <person name="Hung C.-Y."/>
            <person name="McMahan C."/>
            <person name="Muszewska A."/>
            <person name="Grynberg M."/>
            <person name="Mandel M.A."/>
            <person name="Kellner E.M."/>
            <person name="Barker B.M."/>
            <person name="Galgiani J.N."/>
            <person name="Orbach M.J."/>
            <person name="Kirkland T.N."/>
            <person name="Cole G.T."/>
            <person name="Henn M.R."/>
            <person name="Birren B.W."/>
            <person name="Taylor J.W."/>
        </authorList>
    </citation>
    <scope>NUCLEOTIDE SEQUENCE [LARGE SCALE GENOMIC DNA]</scope>
    <source>
        <strain evidence="3">RS</strain>
    </source>
</reference>
<protein>
    <submittedName>
        <fullName evidence="2">Uncharacterized protein</fullName>
    </submittedName>
</protein>
<dbReference type="InParanoid" id="A0A0E1RY38"/>
<proteinExistence type="predicted"/>
<evidence type="ECO:0000313" key="2">
    <source>
        <dbReference type="EMBL" id="EAS35092.2"/>
    </source>
</evidence>
<feature type="compositionally biased region" description="Polar residues" evidence="1">
    <location>
        <begin position="41"/>
        <end position="50"/>
    </location>
</feature>
<dbReference type="EMBL" id="GG704911">
    <property type="protein sequence ID" value="EAS35092.2"/>
    <property type="molecule type" value="Genomic_DNA"/>
</dbReference>
<name>A0A0E1RY38_COCIM</name>
<dbReference type="RefSeq" id="XP_001246675.2">
    <property type="nucleotide sequence ID" value="XM_001246674.2"/>
</dbReference>